<dbReference type="EnsemblMetazoa" id="LLOJ006294-RA">
    <property type="protein sequence ID" value="LLOJ006294-PA"/>
    <property type="gene ID" value="LLOJ006294"/>
</dbReference>
<evidence type="ECO:0000313" key="9">
    <source>
        <dbReference type="EnsemblMetazoa" id="LLOJ006294-PA"/>
    </source>
</evidence>
<evidence type="ECO:0000256" key="4">
    <source>
        <dbReference type="ARBA" id="ARBA00022807"/>
    </source>
</evidence>
<feature type="compositionally biased region" description="Basic and acidic residues" evidence="7">
    <location>
        <begin position="62"/>
        <end position="75"/>
    </location>
</feature>
<organism evidence="9 10">
    <name type="scientific">Lutzomyia longipalpis</name>
    <name type="common">Sand fly</name>
    <dbReference type="NCBI Taxonomy" id="7200"/>
    <lineage>
        <taxon>Eukaryota</taxon>
        <taxon>Metazoa</taxon>
        <taxon>Ecdysozoa</taxon>
        <taxon>Arthropoda</taxon>
        <taxon>Hexapoda</taxon>
        <taxon>Insecta</taxon>
        <taxon>Pterygota</taxon>
        <taxon>Neoptera</taxon>
        <taxon>Endopterygota</taxon>
        <taxon>Diptera</taxon>
        <taxon>Nematocera</taxon>
        <taxon>Psychodoidea</taxon>
        <taxon>Psychodidae</taxon>
        <taxon>Lutzomyia</taxon>
        <taxon>Lutzomyia</taxon>
    </lineage>
</organism>
<dbReference type="InterPro" id="IPR038765">
    <property type="entry name" value="Papain-like_cys_pep_sf"/>
</dbReference>
<dbReference type="InterPro" id="IPR001300">
    <property type="entry name" value="Peptidase_C2_calpain_cat"/>
</dbReference>
<feature type="domain" description="Calpain catalytic" evidence="8">
    <location>
        <begin position="131"/>
        <end position="439"/>
    </location>
</feature>
<evidence type="ECO:0000259" key="8">
    <source>
        <dbReference type="PROSITE" id="PS50203"/>
    </source>
</evidence>
<keyword evidence="3 6" id="KW-0378">Hydrolase</keyword>
<dbReference type="InterPro" id="IPR051297">
    <property type="entry name" value="PalB/RIM13"/>
</dbReference>
<dbReference type="SUPFAM" id="SSF49758">
    <property type="entry name" value="Calpain large subunit, middle domain (domain III)"/>
    <property type="match status" value="2"/>
</dbReference>
<keyword evidence="4 6" id="KW-0788">Thiol protease</keyword>
<dbReference type="InterPro" id="IPR007330">
    <property type="entry name" value="MIT_dom"/>
</dbReference>
<sequence length="717" mass="80772">MSESECHDVLKKALDADEAGNTDLAMEFYTKFVELTLKIENTASKEKLQNLARSALDRAEEIKRSSVGEKARTEDVSQQVSAVQPRLPSRGPTTSGAQGYTKEEKIVLEHTSHINKHIFVPFMSIDLSDKFIYTIPFTDPDGLLALAPKQKSELVSWERISELCEDAKMVQNQTVDFFSIQQTVVSDCSFVASLAVSALYEKKFGKALITSILFPKNSSGRPVYNPSGKYMVKLHVNGIPRKIVVDDYLPVGRHGKLLCSYSNNKSEFWVSILEKAYMKLMGGYDFPGSNSNIDLHALTGWIPERVAIKMDQSTFDGDAVFERLRTGLAMGRCLVTAATGDLPEVEEKRTGLVSTHAYAVLYARITADGEKLLQLKNPWSHLRWKGNYSELDASHWTPELMQELNYDPSVASKVDNGVFWIDYASVLHFFDVFYINWDPALFQHTYCVHQMWRAGMGPTKDVYTIAENPQFLLKINPGAASVWILLTRHITTIEDFRQNKEYIALVAYENDGRKVYYPYDPKPFHEGVRINSPHYLCKIRQDPQKTRLVTLAISQYEKSTTIYYTLRAYSRDRFELHKLDSGFTKAEKINGAWEGSTAGGCSNYPQTFGKNPKFRLTVGPRPKSTLLIELRAPKIYQVGFEVTTVSCDDPEVTASFIKQGSGVYRSGYCMLELENLPAGVYTVVPTTFLPGQEGPFILDIKCSTGVKIEEITSREAV</sequence>
<evidence type="ECO:0000256" key="5">
    <source>
        <dbReference type="PIRSR" id="PIRSR622684-1"/>
    </source>
</evidence>
<dbReference type="InterPro" id="IPR036213">
    <property type="entry name" value="Calpain_III_sf"/>
</dbReference>
<dbReference type="Gene3D" id="3.90.70.10">
    <property type="entry name" value="Cysteine proteinases"/>
    <property type="match status" value="1"/>
</dbReference>
<feature type="active site" evidence="5 6">
    <location>
        <position position="356"/>
    </location>
</feature>
<dbReference type="SMART" id="SM00745">
    <property type="entry name" value="MIT"/>
    <property type="match status" value="1"/>
</dbReference>
<dbReference type="VEuPathDB" id="VectorBase:LLOJ006294"/>
<feature type="active site" evidence="5 6">
    <location>
        <position position="188"/>
    </location>
</feature>
<dbReference type="AlphaFoldDB" id="A0A1B0CNH2"/>
<dbReference type="InterPro" id="IPR022683">
    <property type="entry name" value="Calpain_III"/>
</dbReference>
<feature type="active site" evidence="5 6">
    <location>
        <position position="377"/>
    </location>
</feature>
<evidence type="ECO:0000256" key="1">
    <source>
        <dbReference type="ARBA" id="ARBA00007623"/>
    </source>
</evidence>
<accession>A0A1B0CNH2</accession>
<proteinExistence type="inferred from homology"/>
<evidence type="ECO:0000256" key="6">
    <source>
        <dbReference type="PROSITE-ProRule" id="PRU00239"/>
    </source>
</evidence>
<protein>
    <recommendedName>
        <fullName evidence="8">Calpain catalytic domain-containing protein</fullName>
    </recommendedName>
</protein>
<dbReference type="SMART" id="SM00720">
    <property type="entry name" value="calpain_III"/>
    <property type="match status" value="1"/>
</dbReference>
<dbReference type="InterPro" id="IPR036181">
    <property type="entry name" value="MIT_dom_sf"/>
</dbReference>
<evidence type="ECO:0000256" key="7">
    <source>
        <dbReference type="SAM" id="MobiDB-lite"/>
    </source>
</evidence>
<dbReference type="VEuPathDB" id="VectorBase:LLONM1_006462"/>
<keyword evidence="2 6" id="KW-0645">Protease</keyword>
<dbReference type="Pfam" id="PF00648">
    <property type="entry name" value="Peptidase_C2"/>
    <property type="match status" value="1"/>
</dbReference>
<dbReference type="SUPFAM" id="SSF54001">
    <property type="entry name" value="Cysteine proteinases"/>
    <property type="match status" value="1"/>
</dbReference>
<dbReference type="GO" id="GO:0004198">
    <property type="term" value="F:calcium-dependent cysteine-type endopeptidase activity"/>
    <property type="evidence" value="ECO:0007669"/>
    <property type="project" value="InterPro"/>
</dbReference>
<dbReference type="CDD" id="cd00044">
    <property type="entry name" value="CysPc"/>
    <property type="match status" value="1"/>
</dbReference>
<dbReference type="SUPFAM" id="SSF116846">
    <property type="entry name" value="MIT domain"/>
    <property type="match status" value="1"/>
</dbReference>
<comment type="similarity">
    <text evidence="1">Belongs to the peptidase C2 family.</text>
</comment>
<dbReference type="PANTHER" id="PTHR46143">
    <property type="entry name" value="CALPAIN-7"/>
    <property type="match status" value="1"/>
</dbReference>
<dbReference type="PROSITE" id="PS50203">
    <property type="entry name" value="CALPAIN_CAT"/>
    <property type="match status" value="1"/>
</dbReference>
<dbReference type="EMBL" id="AJWK01020304">
    <property type="status" value="NOT_ANNOTATED_CDS"/>
    <property type="molecule type" value="Genomic_DNA"/>
</dbReference>
<dbReference type="Proteomes" id="UP000092461">
    <property type="component" value="Unassembled WGS sequence"/>
</dbReference>
<dbReference type="PANTHER" id="PTHR46143:SF1">
    <property type="entry name" value="CALPAIN-7"/>
    <property type="match status" value="1"/>
</dbReference>
<feature type="region of interest" description="Disordered" evidence="7">
    <location>
        <begin position="62"/>
        <end position="100"/>
    </location>
</feature>
<dbReference type="Gene3D" id="2.60.120.380">
    <property type="match status" value="1"/>
</dbReference>
<keyword evidence="10" id="KW-1185">Reference proteome</keyword>
<evidence type="ECO:0000256" key="3">
    <source>
        <dbReference type="ARBA" id="ARBA00022801"/>
    </source>
</evidence>
<evidence type="ECO:0000313" key="10">
    <source>
        <dbReference type="Proteomes" id="UP000092461"/>
    </source>
</evidence>
<reference evidence="9" key="1">
    <citation type="submission" date="2020-05" db="UniProtKB">
        <authorList>
            <consortium name="EnsemblMetazoa"/>
        </authorList>
    </citation>
    <scope>IDENTIFICATION</scope>
    <source>
        <strain evidence="9">Jacobina</strain>
    </source>
</reference>
<name>A0A1B0CNH2_LUTLO</name>
<dbReference type="SMART" id="SM00230">
    <property type="entry name" value="CysPc"/>
    <property type="match status" value="1"/>
</dbReference>
<dbReference type="InterPro" id="IPR022684">
    <property type="entry name" value="Calpain_cysteine_protease"/>
</dbReference>
<dbReference type="InterPro" id="IPR022682">
    <property type="entry name" value="Calpain_domain_III"/>
</dbReference>
<dbReference type="GO" id="GO:0006508">
    <property type="term" value="P:proteolysis"/>
    <property type="evidence" value="ECO:0007669"/>
    <property type="project" value="UniProtKB-KW"/>
</dbReference>
<dbReference type="Pfam" id="PF01067">
    <property type="entry name" value="Calpain_III"/>
    <property type="match status" value="1"/>
</dbReference>
<evidence type="ECO:0000256" key="2">
    <source>
        <dbReference type="ARBA" id="ARBA00022670"/>
    </source>
</evidence>
<dbReference type="Gene3D" id="1.20.58.80">
    <property type="entry name" value="Phosphotransferase system, lactose/cellobiose-type IIA subunit"/>
    <property type="match status" value="1"/>
</dbReference>
<dbReference type="PRINTS" id="PR00704">
    <property type="entry name" value="CALPAIN"/>
</dbReference>